<name>A0ACB8Q882_9AGAM</name>
<proteinExistence type="predicted"/>
<organism evidence="1 2">
    <name type="scientific">Vararia minispora EC-137</name>
    <dbReference type="NCBI Taxonomy" id="1314806"/>
    <lineage>
        <taxon>Eukaryota</taxon>
        <taxon>Fungi</taxon>
        <taxon>Dikarya</taxon>
        <taxon>Basidiomycota</taxon>
        <taxon>Agaricomycotina</taxon>
        <taxon>Agaricomycetes</taxon>
        <taxon>Russulales</taxon>
        <taxon>Lachnocladiaceae</taxon>
        <taxon>Vararia</taxon>
    </lineage>
</organism>
<reference evidence="1" key="2">
    <citation type="journal article" date="2022" name="New Phytol.">
        <title>Evolutionary transition to the ectomycorrhizal habit in the genomes of a hyperdiverse lineage of mushroom-forming fungi.</title>
        <authorList>
            <person name="Looney B."/>
            <person name="Miyauchi S."/>
            <person name="Morin E."/>
            <person name="Drula E."/>
            <person name="Courty P.E."/>
            <person name="Kohler A."/>
            <person name="Kuo A."/>
            <person name="LaButti K."/>
            <person name="Pangilinan J."/>
            <person name="Lipzen A."/>
            <person name="Riley R."/>
            <person name="Andreopoulos W."/>
            <person name="He G."/>
            <person name="Johnson J."/>
            <person name="Nolan M."/>
            <person name="Tritt A."/>
            <person name="Barry K.W."/>
            <person name="Grigoriev I.V."/>
            <person name="Nagy L.G."/>
            <person name="Hibbett D."/>
            <person name="Henrissat B."/>
            <person name="Matheny P.B."/>
            <person name="Labbe J."/>
            <person name="Martin F.M."/>
        </authorList>
    </citation>
    <scope>NUCLEOTIDE SEQUENCE</scope>
    <source>
        <strain evidence="1">EC-137</strain>
    </source>
</reference>
<dbReference type="Proteomes" id="UP000814128">
    <property type="component" value="Unassembled WGS sequence"/>
</dbReference>
<keyword evidence="2" id="KW-1185">Reference proteome</keyword>
<dbReference type="EMBL" id="MU273912">
    <property type="protein sequence ID" value="KAI0027396.1"/>
    <property type="molecule type" value="Genomic_DNA"/>
</dbReference>
<sequence length="239" mass="26299">MLGEQFSDPLDRFWNLYLVDAEKADKKLTDGWKGDTDGILIFTGLFATTVASFIIAVTPSLAPDSDADTVALLRQISQQLSGTNSTWPSVPLPSQSFQPSPSLVRINTLWFLTLFLSLSCALAATLVQQWTRLYLADSQPRGSPRKRGPIHAYLRVGIERFGLADAVDMIVTLLHVSVFLFLAGLLDYSFTIHSTIAHSLLGAVLTGGLVYITLTIFPVLFIDCPYKTPATPIIRLLKR</sequence>
<evidence type="ECO:0000313" key="1">
    <source>
        <dbReference type="EMBL" id="KAI0027396.1"/>
    </source>
</evidence>
<protein>
    <submittedName>
        <fullName evidence="1">Uncharacterized protein</fullName>
    </submittedName>
</protein>
<reference evidence="1" key="1">
    <citation type="submission" date="2021-02" db="EMBL/GenBank/DDBJ databases">
        <authorList>
            <consortium name="DOE Joint Genome Institute"/>
            <person name="Ahrendt S."/>
            <person name="Looney B.P."/>
            <person name="Miyauchi S."/>
            <person name="Morin E."/>
            <person name="Drula E."/>
            <person name="Courty P.E."/>
            <person name="Chicoki N."/>
            <person name="Fauchery L."/>
            <person name="Kohler A."/>
            <person name="Kuo A."/>
            <person name="Labutti K."/>
            <person name="Pangilinan J."/>
            <person name="Lipzen A."/>
            <person name="Riley R."/>
            <person name="Andreopoulos W."/>
            <person name="He G."/>
            <person name="Johnson J."/>
            <person name="Barry K.W."/>
            <person name="Grigoriev I.V."/>
            <person name="Nagy L."/>
            <person name="Hibbett D."/>
            <person name="Henrissat B."/>
            <person name="Matheny P.B."/>
            <person name="Labbe J."/>
            <person name="Martin F."/>
        </authorList>
    </citation>
    <scope>NUCLEOTIDE SEQUENCE</scope>
    <source>
        <strain evidence="1">EC-137</strain>
    </source>
</reference>
<feature type="non-terminal residue" evidence="1">
    <location>
        <position position="239"/>
    </location>
</feature>
<accession>A0ACB8Q882</accession>
<evidence type="ECO:0000313" key="2">
    <source>
        <dbReference type="Proteomes" id="UP000814128"/>
    </source>
</evidence>
<comment type="caution">
    <text evidence="1">The sequence shown here is derived from an EMBL/GenBank/DDBJ whole genome shotgun (WGS) entry which is preliminary data.</text>
</comment>
<gene>
    <name evidence="1" type="ORF">K488DRAFT_61659</name>
</gene>